<gene>
    <name evidence="3" type="ORF">WN944_018614</name>
</gene>
<keyword evidence="2" id="KW-0131">Cell cycle</keyword>
<evidence type="ECO:0000313" key="4">
    <source>
        <dbReference type="Proteomes" id="UP001428341"/>
    </source>
</evidence>
<keyword evidence="4" id="KW-1185">Reference proteome</keyword>
<organism evidence="3 4">
    <name type="scientific">Citrus x changshan-huyou</name>
    <dbReference type="NCBI Taxonomy" id="2935761"/>
    <lineage>
        <taxon>Eukaryota</taxon>
        <taxon>Viridiplantae</taxon>
        <taxon>Streptophyta</taxon>
        <taxon>Embryophyta</taxon>
        <taxon>Tracheophyta</taxon>
        <taxon>Spermatophyta</taxon>
        <taxon>Magnoliopsida</taxon>
        <taxon>eudicotyledons</taxon>
        <taxon>Gunneridae</taxon>
        <taxon>Pentapetalae</taxon>
        <taxon>rosids</taxon>
        <taxon>malvids</taxon>
        <taxon>Sapindales</taxon>
        <taxon>Rutaceae</taxon>
        <taxon>Aurantioideae</taxon>
        <taxon>Citrus</taxon>
    </lineage>
</organism>
<dbReference type="InterPro" id="IPR040389">
    <property type="entry name" value="SMR"/>
</dbReference>
<accession>A0AAP0LTR6</accession>
<dbReference type="GO" id="GO:0032875">
    <property type="term" value="P:regulation of DNA endoreduplication"/>
    <property type="evidence" value="ECO:0007669"/>
    <property type="project" value="InterPro"/>
</dbReference>
<keyword evidence="1" id="KW-0649">Protein kinase inhibitor</keyword>
<dbReference type="PANTHER" id="PTHR33142">
    <property type="entry name" value="CYCLIN-DEPENDENT PROTEIN KINASE INHIBITOR SMR13"/>
    <property type="match status" value="1"/>
</dbReference>
<reference evidence="3 4" key="1">
    <citation type="submission" date="2024-05" db="EMBL/GenBank/DDBJ databases">
        <title>Haplotype-resolved chromosome-level genome assembly of Huyou (Citrus changshanensis).</title>
        <authorList>
            <person name="Miao C."/>
            <person name="Chen W."/>
            <person name="Wu Y."/>
            <person name="Wang L."/>
            <person name="Zhao S."/>
            <person name="Grierson D."/>
            <person name="Xu C."/>
            <person name="Chen K."/>
        </authorList>
    </citation>
    <scope>NUCLEOTIDE SEQUENCE [LARGE SCALE GENOMIC DNA]</scope>
    <source>
        <strain evidence="3">01-14</strain>
        <tissue evidence="3">Leaf</tissue>
    </source>
</reference>
<dbReference type="GO" id="GO:0004860">
    <property type="term" value="F:protein kinase inhibitor activity"/>
    <property type="evidence" value="ECO:0007669"/>
    <property type="project" value="UniProtKB-KW"/>
</dbReference>
<protein>
    <submittedName>
        <fullName evidence="3">Uncharacterized protein</fullName>
    </submittedName>
</protein>
<dbReference type="Proteomes" id="UP001428341">
    <property type="component" value="Unassembled WGS sequence"/>
</dbReference>
<comment type="caution">
    <text evidence="3">The sequence shown here is derived from an EMBL/GenBank/DDBJ whole genome shotgun (WGS) entry which is preliminary data.</text>
</comment>
<dbReference type="EMBL" id="JBCGBO010000007">
    <property type="protein sequence ID" value="KAK9187222.1"/>
    <property type="molecule type" value="Genomic_DNA"/>
</dbReference>
<dbReference type="PANTHER" id="PTHR33142:SF13">
    <property type="entry name" value="CYCLIN-DEPENDENT PROTEIN KINASE INHIBITOR SMR1"/>
    <property type="match status" value="1"/>
</dbReference>
<proteinExistence type="predicted"/>
<sequence>MSSDIDHQPQPLIIISNDSPKIKPSVVNIEEKEEEAQEEITMKVSNNNTAAAAAIILLSNINDDLDLHTPTEDENKIPITLTPPPAPRKPVIKRKGIACKRKLFGEINHQVSHHQIVNKEEVDAFFKSSFESLAGKSAMIVKRCKYLQLCQDLPKMIKSSPLKILTQQQQEEEAAGVIIQKEGTETELCKTPTSEEHKIPEILCCPKAPKKPKTRSSTVSCKRKRQLLAVDDFQFFEILHRDEVEEFFQSNFKRSCTAHSSYM</sequence>
<evidence type="ECO:0000313" key="3">
    <source>
        <dbReference type="EMBL" id="KAK9187222.1"/>
    </source>
</evidence>
<evidence type="ECO:0000256" key="2">
    <source>
        <dbReference type="ARBA" id="ARBA00023306"/>
    </source>
</evidence>
<name>A0AAP0LTR6_9ROSI</name>
<evidence type="ECO:0000256" key="1">
    <source>
        <dbReference type="ARBA" id="ARBA00023013"/>
    </source>
</evidence>
<dbReference type="AlphaFoldDB" id="A0AAP0LTR6"/>